<name>A0A6A5TG64_9PLEO</name>
<dbReference type="EMBL" id="ML977019">
    <property type="protein sequence ID" value="KAF1951134.1"/>
    <property type="molecule type" value="Genomic_DNA"/>
</dbReference>
<sequence>MPSKRKNPPTSHSRTLQKRRTQRDSESPYAEPRISITGQAANYLLATAKFPIDQLTADWAIGQNRPINKAHKKRIHQLYNEVGVLRRDSSHRLQVTCTKAQVDKMRNWLAENPAAENIQDNVPSFMDWAAAGCQPAELMAGNHRVQALQDFLEETGRNSPEERYKQFQQNICSFLGMGTQMKDFPVRRLATLWWNKRWKVVITEWYSWPIGRDTFNLSKFEWRARSRIDDFWFNTFI</sequence>
<evidence type="ECO:0000313" key="2">
    <source>
        <dbReference type="EMBL" id="KAF1951134.1"/>
    </source>
</evidence>
<feature type="region of interest" description="Disordered" evidence="1">
    <location>
        <begin position="1"/>
        <end position="31"/>
    </location>
</feature>
<evidence type="ECO:0000313" key="3">
    <source>
        <dbReference type="Proteomes" id="UP000800035"/>
    </source>
</evidence>
<gene>
    <name evidence="2" type="ORF">CC80DRAFT_509011</name>
</gene>
<protein>
    <submittedName>
        <fullName evidence="2">Uncharacterized protein</fullName>
    </submittedName>
</protein>
<reference evidence="2" key="1">
    <citation type="journal article" date="2020" name="Stud. Mycol.">
        <title>101 Dothideomycetes genomes: a test case for predicting lifestyles and emergence of pathogens.</title>
        <authorList>
            <person name="Haridas S."/>
            <person name="Albert R."/>
            <person name="Binder M."/>
            <person name="Bloem J."/>
            <person name="Labutti K."/>
            <person name="Salamov A."/>
            <person name="Andreopoulos B."/>
            <person name="Baker S."/>
            <person name="Barry K."/>
            <person name="Bills G."/>
            <person name="Bluhm B."/>
            <person name="Cannon C."/>
            <person name="Castanera R."/>
            <person name="Culley D."/>
            <person name="Daum C."/>
            <person name="Ezra D."/>
            <person name="Gonzalez J."/>
            <person name="Henrissat B."/>
            <person name="Kuo A."/>
            <person name="Liang C."/>
            <person name="Lipzen A."/>
            <person name="Lutzoni F."/>
            <person name="Magnuson J."/>
            <person name="Mondo S."/>
            <person name="Nolan M."/>
            <person name="Ohm R."/>
            <person name="Pangilinan J."/>
            <person name="Park H.-J."/>
            <person name="Ramirez L."/>
            <person name="Alfaro M."/>
            <person name="Sun H."/>
            <person name="Tritt A."/>
            <person name="Yoshinaga Y."/>
            <person name="Zwiers L.-H."/>
            <person name="Turgeon B."/>
            <person name="Goodwin S."/>
            <person name="Spatafora J."/>
            <person name="Crous P."/>
            <person name="Grigoriev I."/>
        </authorList>
    </citation>
    <scope>NUCLEOTIDE SEQUENCE</scope>
    <source>
        <strain evidence="2">CBS 675.92</strain>
    </source>
</reference>
<keyword evidence="3" id="KW-1185">Reference proteome</keyword>
<dbReference type="AlphaFoldDB" id="A0A6A5TG64"/>
<organism evidence="2 3">
    <name type="scientific">Byssothecium circinans</name>
    <dbReference type="NCBI Taxonomy" id="147558"/>
    <lineage>
        <taxon>Eukaryota</taxon>
        <taxon>Fungi</taxon>
        <taxon>Dikarya</taxon>
        <taxon>Ascomycota</taxon>
        <taxon>Pezizomycotina</taxon>
        <taxon>Dothideomycetes</taxon>
        <taxon>Pleosporomycetidae</taxon>
        <taxon>Pleosporales</taxon>
        <taxon>Massarineae</taxon>
        <taxon>Massarinaceae</taxon>
        <taxon>Byssothecium</taxon>
    </lineage>
</organism>
<accession>A0A6A5TG64</accession>
<evidence type="ECO:0000256" key="1">
    <source>
        <dbReference type="SAM" id="MobiDB-lite"/>
    </source>
</evidence>
<dbReference type="Proteomes" id="UP000800035">
    <property type="component" value="Unassembled WGS sequence"/>
</dbReference>
<proteinExistence type="predicted"/>
<dbReference type="OrthoDB" id="3786979at2759"/>